<dbReference type="Proteomes" id="UP001501747">
    <property type="component" value="Unassembled WGS sequence"/>
</dbReference>
<proteinExistence type="predicted"/>
<organism evidence="1 2">
    <name type="scientific">Allokutzneria multivorans</name>
    <dbReference type="NCBI Taxonomy" id="1142134"/>
    <lineage>
        <taxon>Bacteria</taxon>
        <taxon>Bacillati</taxon>
        <taxon>Actinomycetota</taxon>
        <taxon>Actinomycetes</taxon>
        <taxon>Pseudonocardiales</taxon>
        <taxon>Pseudonocardiaceae</taxon>
        <taxon>Allokutzneria</taxon>
    </lineage>
</organism>
<protein>
    <submittedName>
        <fullName evidence="1">Uncharacterized protein</fullName>
    </submittedName>
</protein>
<accession>A0ABP7TEB3</accession>
<evidence type="ECO:0000313" key="1">
    <source>
        <dbReference type="EMBL" id="GAA4024991.1"/>
    </source>
</evidence>
<dbReference type="EMBL" id="BAABAL010000019">
    <property type="protein sequence ID" value="GAA4024991.1"/>
    <property type="molecule type" value="Genomic_DNA"/>
</dbReference>
<keyword evidence="2" id="KW-1185">Reference proteome</keyword>
<dbReference type="RefSeq" id="WP_344881217.1">
    <property type="nucleotide sequence ID" value="NZ_BAABAL010000019.1"/>
</dbReference>
<name>A0ABP7TEB3_9PSEU</name>
<evidence type="ECO:0000313" key="2">
    <source>
        <dbReference type="Proteomes" id="UP001501747"/>
    </source>
</evidence>
<sequence length="97" mass="10164">MTRARDEAAREAWRIARGLRGRWEFAVVENGDVLVVVAPGAKPVKLTSAIVAAGAVEERFAGTAMALPVSVARGAAALLAGWAQLEGAGLEVARQPW</sequence>
<reference evidence="2" key="1">
    <citation type="journal article" date="2019" name="Int. J. Syst. Evol. Microbiol.">
        <title>The Global Catalogue of Microorganisms (GCM) 10K type strain sequencing project: providing services to taxonomists for standard genome sequencing and annotation.</title>
        <authorList>
            <consortium name="The Broad Institute Genomics Platform"/>
            <consortium name="The Broad Institute Genome Sequencing Center for Infectious Disease"/>
            <person name="Wu L."/>
            <person name="Ma J."/>
        </authorList>
    </citation>
    <scope>NUCLEOTIDE SEQUENCE [LARGE SCALE GENOMIC DNA]</scope>
    <source>
        <strain evidence="2">JCM 17342</strain>
    </source>
</reference>
<comment type="caution">
    <text evidence="1">The sequence shown here is derived from an EMBL/GenBank/DDBJ whole genome shotgun (WGS) entry which is preliminary data.</text>
</comment>
<gene>
    <name evidence="1" type="ORF">GCM10022247_56820</name>
</gene>